<feature type="domain" description="C2H2-type" evidence="6">
    <location>
        <begin position="409"/>
        <end position="439"/>
    </location>
</feature>
<dbReference type="SMART" id="SM00355">
    <property type="entry name" value="ZnF_C2H2"/>
    <property type="match status" value="11"/>
</dbReference>
<dbReference type="PANTHER" id="PTHR24379:SF121">
    <property type="entry name" value="C2H2-TYPE DOMAIN-CONTAINING PROTEIN"/>
    <property type="match status" value="1"/>
</dbReference>
<name>A0A9P0XFW4_PIEBR</name>
<keyword evidence="4" id="KW-0862">Zinc</keyword>
<dbReference type="SUPFAM" id="SSF57667">
    <property type="entry name" value="beta-beta-alpha zinc fingers"/>
    <property type="match status" value="4"/>
</dbReference>
<dbReference type="Proteomes" id="UP001152562">
    <property type="component" value="Unassembled WGS sequence"/>
</dbReference>
<dbReference type="InterPro" id="IPR013087">
    <property type="entry name" value="Znf_C2H2_type"/>
</dbReference>
<feature type="domain" description="C2H2-type" evidence="6">
    <location>
        <begin position="531"/>
        <end position="554"/>
    </location>
</feature>
<evidence type="ECO:0000256" key="3">
    <source>
        <dbReference type="ARBA" id="ARBA00022771"/>
    </source>
</evidence>
<protein>
    <recommendedName>
        <fullName evidence="6">C2H2-type domain-containing protein</fullName>
    </recommendedName>
</protein>
<evidence type="ECO:0000256" key="1">
    <source>
        <dbReference type="ARBA" id="ARBA00022723"/>
    </source>
</evidence>
<dbReference type="Pfam" id="PF13912">
    <property type="entry name" value="zf-C2H2_6"/>
    <property type="match status" value="1"/>
</dbReference>
<dbReference type="PROSITE" id="PS50157">
    <property type="entry name" value="ZINC_FINGER_C2H2_2"/>
    <property type="match status" value="7"/>
</dbReference>
<evidence type="ECO:0000313" key="8">
    <source>
        <dbReference type="Proteomes" id="UP001152562"/>
    </source>
</evidence>
<keyword evidence="1" id="KW-0479">Metal-binding</keyword>
<reference evidence="7" key="1">
    <citation type="submission" date="2022-05" db="EMBL/GenBank/DDBJ databases">
        <authorList>
            <person name="Okamura Y."/>
        </authorList>
    </citation>
    <scope>NUCLEOTIDE SEQUENCE</scope>
</reference>
<evidence type="ECO:0000256" key="5">
    <source>
        <dbReference type="PROSITE-ProRule" id="PRU00042"/>
    </source>
</evidence>
<evidence type="ECO:0000313" key="7">
    <source>
        <dbReference type="EMBL" id="CAH4033325.1"/>
    </source>
</evidence>
<keyword evidence="3 5" id="KW-0863">Zinc-finger</keyword>
<dbReference type="InterPro" id="IPR036236">
    <property type="entry name" value="Znf_C2H2_sf"/>
</dbReference>
<keyword evidence="8" id="KW-1185">Reference proteome</keyword>
<feature type="domain" description="C2H2-type" evidence="6">
    <location>
        <begin position="347"/>
        <end position="370"/>
    </location>
</feature>
<dbReference type="PANTHER" id="PTHR24379">
    <property type="entry name" value="KRAB AND ZINC FINGER DOMAIN-CONTAINING"/>
    <property type="match status" value="1"/>
</dbReference>
<dbReference type="EMBL" id="CALOZG010000029">
    <property type="protein sequence ID" value="CAH4033325.1"/>
    <property type="molecule type" value="Genomic_DNA"/>
</dbReference>
<organism evidence="7 8">
    <name type="scientific">Pieris brassicae</name>
    <name type="common">White butterfly</name>
    <name type="synonym">Large white butterfly</name>
    <dbReference type="NCBI Taxonomy" id="7116"/>
    <lineage>
        <taxon>Eukaryota</taxon>
        <taxon>Metazoa</taxon>
        <taxon>Ecdysozoa</taxon>
        <taxon>Arthropoda</taxon>
        <taxon>Hexapoda</taxon>
        <taxon>Insecta</taxon>
        <taxon>Pterygota</taxon>
        <taxon>Neoptera</taxon>
        <taxon>Endopterygota</taxon>
        <taxon>Lepidoptera</taxon>
        <taxon>Glossata</taxon>
        <taxon>Ditrysia</taxon>
        <taxon>Papilionoidea</taxon>
        <taxon>Pieridae</taxon>
        <taxon>Pierinae</taxon>
        <taxon>Pieris</taxon>
    </lineage>
</organism>
<accession>A0A9P0XFW4</accession>
<dbReference type="FunFam" id="3.30.160.60:FF:000446">
    <property type="entry name" value="Zinc finger protein"/>
    <property type="match status" value="1"/>
</dbReference>
<dbReference type="GO" id="GO:0008270">
    <property type="term" value="F:zinc ion binding"/>
    <property type="evidence" value="ECO:0007669"/>
    <property type="project" value="UniProtKB-KW"/>
</dbReference>
<sequence>MADVKMKISFRKGVCNGCLSLDRVTSSIEKQDLFITLLSKETQYMEPKYLSIQLCWECKSMLRKISLFQQKICEAQYILQNSISLDHNTFISTTVSLSTLSTSYNPEYDYIISHDEAEKESLNLPEPLLVDTIKEEIEVFPDTLNDNDYDNDFDSNDYMNNCDVNDVKNESHINNRKDVQSKEKQKQCGKFERRAIVTTFDIDLKSPQKYYDEVNVSNNDILQILDKERSSTKSLTKYRIKCECKNRFKKLLDMKRHMDIDHLKPNPPYNCSECSQMCESITELHSHWQTHNLLYKCMFCSQYLQNITEIKCHLMNHTKLYTCKKCTIQSHSSQLFREHYTKYHTKFICDYCEKVFHCKRLLEKHIVKTHFPSICQVCNRMFSKYHSLEVHYRNFHPELIYKTVKRELSYCVECDRQFPSQYVYKRHLKTAAAHVQKKTIKIPCPECGKVFSRKAYMKNHYKLVHVRSSSHYCEICSKHFISGFSLRTHRKFVHEKTAKPKDKICDVCGRGFHTNRTLINHTRTHTGERPYKCSYCPAAFAQSYARKTHERSQHKHLSDAIIIYS</sequence>
<dbReference type="Pfam" id="PF00096">
    <property type="entry name" value="zf-C2H2"/>
    <property type="match status" value="2"/>
</dbReference>
<dbReference type="AlphaFoldDB" id="A0A9P0XFW4"/>
<feature type="domain" description="C2H2-type" evidence="6">
    <location>
        <begin position="442"/>
        <end position="470"/>
    </location>
</feature>
<evidence type="ECO:0000256" key="4">
    <source>
        <dbReference type="ARBA" id="ARBA00022833"/>
    </source>
</evidence>
<feature type="domain" description="C2H2-type" evidence="6">
    <location>
        <begin position="503"/>
        <end position="530"/>
    </location>
</feature>
<dbReference type="InterPro" id="IPR022755">
    <property type="entry name" value="Znf_C2H2_jaz"/>
</dbReference>
<evidence type="ECO:0000259" key="6">
    <source>
        <dbReference type="PROSITE" id="PS50157"/>
    </source>
</evidence>
<evidence type="ECO:0000256" key="2">
    <source>
        <dbReference type="ARBA" id="ARBA00022737"/>
    </source>
</evidence>
<dbReference type="Pfam" id="PF12171">
    <property type="entry name" value="zf-C2H2_jaz"/>
    <property type="match status" value="1"/>
</dbReference>
<gene>
    <name evidence="7" type="ORF">PIBRA_LOCUS9624</name>
</gene>
<feature type="domain" description="C2H2-type" evidence="6">
    <location>
        <begin position="373"/>
        <end position="396"/>
    </location>
</feature>
<dbReference type="PROSITE" id="PS00028">
    <property type="entry name" value="ZINC_FINGER_C2H2_1"/>
    <property type="match status" value="7"/>
</dbReference>
<comment type="caution">
    <text evidence="7">The sequence shown here is derived from an EMBL/GenBank/DDBJ whole genome shotgun (WGS) entry which is preliminary data.</text>
</comment>
<dbReference type="Gene3D" id="3.30.160.60">
    <property type="entry name" value="Classic Zinc Finger"/>
    <property type="match status" value="5"/>
</dbReference>
<proteinExistence type="predicted"/>
<keyword evidence="2" id="KW-0677">Repeat</keyword>
<feature type="domain" description="C2H2-type" evidence="6">
    <location>
        <begin position="471"/>
        <end position="499"/>
    </location>
</feature>
<dbReference type="GO" id="GO:0005634">
    <property type="term" value="C:nucleus"/>
    <property type="evidence" value="ECO:0007669"/>
    <property type="project" value="UniProtKB-ARBA"/>
</dbReference>